<keyword evidence="3" id="KW-0408">Iron</keyword>
<dbReference type="SUPFAM" id="SSF47188">
    <property type="entry name" value="Hemerythrin-like"/>
    <property type="match status" value="1"/>
</dbReference>
<sequence length="130" mass="15357">MYEMKPEYYIGVDTIDNEHAELFRIANDAYELVKNDFVPDKFDDIVAIILKLKEYTKQHFADEEAYMLSIGYKRYLSQKAAHDEFIEKINGIDFESIDHNQTKVLLDILDFLNDWLVHHIVEKDKLIGTL</sequence>
<evidence type="ECO:0000259" key="4">
    <source>
        <dbReference type="Pfam" id="PF01814"/>
    </source>
</evidence>
<dbReference type="NCBIfam" id="NF033749">
    <property type="entry name" value="bact_hemeryth"/>
    <property type="match status" value="1"/>
</dbReference>
<comment type="similarity">
    <text evidence="1">Belongs to the hemerythrin family.</text>
</comment>
<organism evidence="5 6">
    <name type="scientific">Anaerocolumna chitinilytica</name>
    <dbReference type="NCBI Taxonomy" id="1727145"/>
    <lineage>
        <taxon>Bacteria</taxon>
        <taxon>Bacillati</taxon>
        <taxon>Bacillota</taxon>
        <taxon>Clostridia</taxon>
        <taxon>Lachnospirales</taxon>
        <taxon>Lachnospiraceae</taxon>
        <taxon>Anaerocolumna</taxon>
    </lineage>
</organism>
<dbReference type="InterPro" id="IPR012312">
    <property type="entry name" value="Hemerythrin-like"/>
</dbReference>
<evidence type="ECO:0000313" key="5">
    <source>
        <dbReference type="EMBL" id="BCK01182.1"/>
    </source>
</evidence>
<keyword evidence="6" id="KW-1185">Reference proteome</keyword>
<dbReference type="Gene3D" id="1.20.120.50">
    <property type="entry name" value="Hemerythrin-like"/>
    <property type="match status" value="1"/>
</dbReference>
<dbReference type="InterPro" id="IPR012827">
    <property type="entry name" value="Hemerythrin_metal-bd"/>
</dbReference>
<dbReference type="NCBIfam" id="TIGR02481">
    <property type="entry name" value="hemeryth_dom"/>
    <property type="match status" value="1"/>
</dbReference>
<evidence type="ECO:0000256" key="1">
    <source>
        <dbReference type="ARBA" id="ARBA00010587"/>
    </source>
</evidence>
<dbReference type="Proteomes" id="UP000515703">
    <property type="component" value="Chromosome"/>
</dbReference>
<evidence type="ECO:0000256" key="2">
    <source>
        <dbReference type="ARBA" id="ARBA00022723"/>
    </source>
</evidence>
<dbReference type="PANTHER" id="PTHR37164:SF1">
    <property type="entry name" value="BACTERIOHEMERYTHRIN"/>
    <property type="match status" value="1"/>
</dbReference>
<dbReference type="CDD" id="cd12107">
    <property type="entry name" value="Hemerythrin"/>
    <property type="match status" value="1"/>
</dbReference>
<dbReference type="InterPro" id="IPR035938">
    <property type="entry name" value="Hemerythrin-like_sf"/>
</dbReference>
<dbReference type="AlphaFoldDB" id="A0A7M3S9B4"/>
<dbReference type="EMBL" id="AP023368">
    <property type="protein sequence ID" value="BCK01182.1"/>
    <property type="molecule type" value="Genomic_DNA"/>
</dbReference>
<reference evidence="5 6" key="1">
    <citation type="submission" date="2020-08" db="EMBL/GenBank/DDBJ databases">
        <title>Draft genome sequencing of an Anaerocolumna strain isolated from anoxic soil subjected to BSD treatment.</title>
        <authorList>
            <person name="Uek A."/>
            <person name="Tonouchi A."/>
        </authorList>
    </citation>
    <scope>NUCLEOTIDE SEQUENCE [LARGE SCALE GENOMIC DNA]</scope>
    <source>
        <strain evidence="5 6">CTTW</strain>
    </source>
</reference>
<dbReference type="KEGG" id="acht:bsdcttw_42220"/>
<dbReference type="GO" id="GO:0046872">
    <property type="term" value="F:metal ion binding"/>
    <property type="evidence" value="ECO:0007669"/>
    <property type="project" value="UniProtKB-KW"/>
</dbReference>
<reference evidence="5 6" key="2">
    <citation type="submission" date="2020-08" db="EMBL/GenBank/DDBJ databases">
        <authorList>
            <person name="Ueki A."/>
            <person name="Tonouchi A."/>
        </authorList>
    </citation>
    <scope>NUCLEOTIDE SEQUENCE [LARGE SCALE GENOMIC DNA]</scope>
    <source>
        <strain evidence="5 6">CTTW</strain>
    </source>
</reference>
<dbReference type="RefSeq" id="WP_185256777.1">
    <property type="nucleotide sequence ID" value="NZ_AP023368.1"/>
</dbReference>
<dbReference type="Pfam" id="PF01814">
    <property type="entry name" value="Hemerythrin"/>
    <property type="match status" value="1"/>
</dbReference>
<feature type="domain" description="Hemerythrin-like" evidence="4">
    <location>
        <begin position="11"/>
        <end position="127"/>
    </location>
</feature>
<proteinExistence type="inferred from homology"/>
<gene>
    <name evidence="5" type="ORF">bsdcttw_42220</name>
</gene>
<accession>A0A7M3S9B4</accession>
<evidence type="ECO:0000313" key="6">
    <source>
        <dbReference type="Proteomes" id="UP000515703"/>
    </source>
</evidence>
<name>A0A7M3S9B4_9FIRM</name>
<keyword evidence="2" id="KW-0479">Metal-binding</keyword>
<protein>
    <submittedName>
        <fullName evidence="5">Hemerythrin</fullName>
    </submittedName>
</protein>
<dbReference type="InterPro" id="IPR050669">
    <property type="entry name" value="Hemerythrin"/>
</dbReference>
<dbReference type="PANTHER" id="PTHR37164">
    <property type="entry name" value="BACTERIOHEMERYTHRIN"/>
    <property type="match status" value="1"/>
</dbReference>
<evidence type="ECO:0000256" key="3">
    <source>
        <dbReference type="ARBA" id="ARBA00023004"/>
    </source>
</evidence>